<dbReference type="InterPro" id="IPR050564">
    <property type="entry name" value="F420-G6PD/mer"/>
</dbReference>
<dbReference type="EMBL" id="BAAAOR010000007">
    <property type="protein sequence ID" value="GAA1505714.1"/>
    <property type="molecule type" value="Genomic_DNA"/>
</dbReference>
<gene>
    <name evidence="3" type="ORF">GCM10009788_06680</name>
</gene>
<evidence type="ECO:0000313" key="3">
    <source>
        <dbReference type="EMBL" id="GAA1505714.1"/>
    </source>
</evidence>
<organism evidence="3 4">
    <name type="scientific">Nocardioides humi</name>
    <dbReference type="NCBI Taxonomy" id="449461"/>
    <lineage>
        <taxon>Bacteria</taxon>
        <taxon>Bacillati</taxon>
        <taxon>Actinomycetota</taxon>
        <taxon>Actinomycetes</taxon>
        <taxon>Propionibacteriales</taxon>
        <taxon>Nocardioidaceae</taxon>
        <taxon>Nocardioides</taxon>
    </lineage>
</organism>
<dbReference type="Proteomes" id="UP001500842">
    <property type="component" value="Unassembled WGS sequence"/>
</dbReference>
<feature type="domain" description="Luciferase-like" evidence="2">
    <location>
        <begin position="22"/>
        <end position="223"/>
    </location>
</feature>
<evidence type="ECO:0000259" key="2">
    <source>
        <dbReference type="Pfam" id="PF00296"/>
    </source>
</evidence>
<keyword evidence="1" id="KW-0560">Oxidoreductase</keyword>
<keyword evidence="4" id="KW-1185">Reference proteome</keyword>
<dbReference type="InterPro" id="IPR036661">
    <property type="entry name" value="Luciferase-like_sf"/>
</dbReference>
<evidence type="ECO:0000313" key="4">
    <source>
        <dbReference type="Proteomes" id="UP001500842"/>
    </source>
</evidence>
<dbReference type="PANTHER" id="PTHR43244:SF1">
    <property type="entry name" value="5,10-METHYLENETETRAHYDROMETHANOPTERIN REDUCTASE"/>
    <property type="match status" value="1"/>
</dbReference>
<comment type="caution">
    <text evidence="3">The sequence shown here is derived from an EMBL/GenBank/DDBJ whole genome shotgun (WGS) entry which is preliminary data.</text>
</comment>
<dbReference type="PANTHER" id="PTHR43244">
    <property type="match status" value="1"/>
</dbReference>
<dbReference type="SUPFAM" id="SSF51679">
    <property type="entry name" value="Bacterial luciferase-like"/>
    <property type="match status" value="1"/>
</dbReference>
<reference evidence="3 4" key="1">
    <citation type="journal article" date="2019" name="Int. J. Syst. Evol. Microbiol.">
        <title>The Global Catalogue of Microorganisms (GCM) 10K type strain sequencing project: providing services to taxonomists for standard genome sequencing and annotation.</title>
        <authorList>
            <consortium name="The Broad Institute Genomics Platform"/>
            <consortium name="The Broad Institute Genome Sequencing Center for Infectious Disease"/>
            <person name="Wu L."/>
            <person name="Ma J."/>
        </authorList>
    </citation>
    <scope>NUCLEOTIDE SEQUENCE [LARGE SCALE GENOMIC DNA]</scope>
    <source>
        <strain evidence="3 4">JCM 14942</strain>
    </source>
</reference>
<accession>A0ABN1ZX12</accession>
<protein>
    <submittedName>
        <fullName evidence="3">LLM class flavin-dependent oxidoreductase</fullName>
    </submittedName>
</protein>
<dbReference type="RefSeq" id="WP_141005214.1">
    <property type="nucleotide sequence ID" value="NZ_BAAAOR010000007.1"/>
</dbReference>
<sequence length="300" mass="32162">MVQVGVLYQGIAGMRPSAAGRWVEELGYDSVWVGDHVLFYVDGLTTAMALGSGTERITVGNAILLVPLRDPALLARALVSIQSEMPGRYVLGAGAGGDVPAEFEVTGRSLAGRGRRMEETLANVREAFAGTILGEEFDAAGTTCPPFWFGGRTPRAAARAATIGDGFIPYLVTPAHYADLLEQVGSARAAGPRAERPWTRGLDVMVSVGTTGEQAWRDAEAYRAYGLDDDQLRRHTVLGTLDDVAAGLRRFVEVGAEHLILHVTAPADRKTEQIELLASILDTIRQPGRAPDQEGNNDEH</sequence>
<proteinExistence type="predicted"/>
<dbReference type="Pfam" id="PF00296">
    <property type="entry name" value="Bac_luciferase"/>
    <property type="match status" value="1"/>
</dbReference>
<dbReference type="Gene3D" id="3.20.20.30">
    <property type="entry name" value="Luciferase-like domain"/>
    <property type="match status" value="1"/>
</dbReference>
<dbReference type="InterPro" id="IPR011251">
    <property type="entry name" value="Luciferase-like_dom"/>
</dbReference>
<name>A0ABN1ZX12_9ACTN</name>
<evidence type="ECO:0000256" key="1">
    <source>
        <dbReference type="ARBA" id="ARBA00023002"/>
    </source>
</evidence>